<dbReference type="InterPro" id="IPR011251">
    <property type="entry name" value="Luciferase-like_dom"/>
</dbReference>
<evidence type="ECO:0000313" key="7">
    <source>
        <dbReference type="Proteomes" id="UP001501612"/>
    </source>
</evidence>
<name>A0ABP5A5J7_9ACTN</name>
<proteinExistence type="inferred from homology"/>
<protein>
    <submittedName>
        <fullName evidence="6">LLM class flavin-dependent oxidoreductase</fullName>
    </submittedName>
</protein>
<evidence type="ECO:0000256" key="1">
    <source>
        <dbReference type="ARBA" id="ARBA00010426"/>
    </source>
</evidence>
<dbReference type="EMBL" id="BAAAMY010000001">
    <property type="protein sequence ID" value="GAA1904279.1"/>
    <property type="molecule type" value="Genomic_DNA"/>
</dbReference>
<reference evidence="7" key="1">
    <citation type="journal article" date="2019" name="Int. J. Syst. Evol. Microbiol.">
        <title>The Global Catalogue of Microorganisms (GCM) 10K type strain sequencing project: providing services to taxonomists for standard genome sequencing and annotation.</title>
        <authorList>
            <consortium name="The Broad Institute Genomics Platform"/>
            <consortium name="The Broad Institute Genome Sequencing Center for Infectious Disease"/>
            <person name="Wu L."/>
            <person name="Ma J."/>
        </authorList>
    </citation>
    <scope>NUCLEOTIDE SEQUENCE [LARGE SCALE GENOMIC DNA]</scope>
    <source>
        <strain evidence="7">JCM 14046</strain>
    </source>
</reference>
<evidence type="ECO:0000259" key="5">
    <source>
        <dbReference type="Pfam" id="PF00296"/>
    </source>
</evidence>
<dbReference type="Pfam" id="PF00296">
    <property type="entry name" value="Bac_luciferase"/>
    <property type="match status" value="1"/>
</dbReference>
<dbReference type="Gene3D" id="3.20.20.30">
    <property type="entry name" value="Luciferase-like domain"/>
    <property type="match status" value="1"/>
</dbReference>
<dbReference type="PANTHER" id="PTHR30137:SF16">
    <property type="entry name" value="BLL0895 PROTEIN"/>
    <property type="match status" value="1"/>
</dbReference>
<dbReference type="SUPFAM" id="SSF51679">
    <property type="entry name" value="Bacterial luciferase-like"/>
    <property type="match status" value="1"/>
</dbReference>
<dbReference type="Proteomes" id="UP001501612">
    <property type="component" value="Unassembled WGS sequence"/>
</dbReference>
<keyword evidence="2" id="KW-0285">Flavoprotein</keyword>
<organism evidence="6 7">
    <name type="scientific">Nocardioides lentus</name>
    <dbReference type="NCBI Taxonomy" id="338077"/>
    <lineage>
        <taxon>Bacteria</taxon>
        <taxon>Bacillati</taxon>
        <taxon>Actinomycetota</taxon>
        <taxon>Actinomycetes</taxon>
        <taxon>Propionibacteriales</taxon>
        <taxon>Nocardioidaceae</taxon>
        <taxon>Nocardioides</taxon>
    </lineage>
</organism>
<dbReference type="InterPro" id="IPR036661">
    <property type="entry name" value="Luciferase-like_sf"/>
</dbReference>
<sequence>MRLGYFAMPLHPLGKTWQTTLAEDRAAVILADRLGFHDAFIGEHLTDAHENVTNSLVFLATLIAETTSIRLGTGTTNLSHMHPALVAANSSMFDHLSDGRFILGVSPGALKSDAEALGILDEDRNRMFGEAIDVITAIWERDAPYDIDLPDNRFKVSTRRTMDPDMGVGSLHKPLQQPRPEIVGTVVAPFSKGVVAMGAKDFHPLSANFLLPQWVATHWPNYVQGKESVGAVADPADWRIARTVFVADTHEEAVAYGRDSEQSPYRFYYRQMLTKMRKLGRVELFKHDRAEPDDAVTLERVLQDMVIVGTPDEVAEQLVAFRDTVGDFGELVYAGLDWVDEGLARRSMELMAEKVMPAVDAVPAAGAPA</sequence>
<accession>A0ABP5A5J7</accession>
<keyword evidence="3" id="KW-0560">Oxidoreductase</keyword>
<keyword evidence="4" id="KW-0503">Monooxygenase</keyword>
<dbReference type="RefSeq" id="WP_344002221.1">
    <property type="nucleotide sequence ID" value="NZ_BAAAMY010000001.1"/>
</dbReference>
<dbReference type="InterPro" id="IPR050766">
    <property type="entry name" value="Bact_Lucif_Oxidored"/>
</dbReference>
<evidence type="ECO:0000256" key="2">
    <source>
        <dbReference type="ARBA" id="ARBA00022630"/>
    </source>
</evidence>
<evidence type="ECO:0000256" key="4">
    <source>
        <dbReference type="ARBA" id="ARBA00023033"/>
    </source>
</evidence>
<comment type="similarity">
    <text evidence="1">Belongs to the bacterial luciferase oxidoreductase family.</text>
</comment>
<evidence type="ECO:0000313" key="6">
    <source>
        <dbReference type="EMBL" id="GAA1904279.1"/>
    </source>
</evidence>
<comment type="caution">
    <text evidence="6">The sequence shown here is derived from an EMBL/GenBank/DDBJ whole genome shotgun (WGS) entry which is preliminary data.</text>
</comment>
<dbReference type="PANTHER" id="PTHR30137">
    <property type="entry name" value="LUCIFERASE-LIKE MONOOXYGENASE"/>
    <property type="match status" value="1"/>
</dbReference>
<gene>
    <name evidence="6" type="ORF">GCM10009737_01250</name>
</gene>
<evidence type="ECO:0000256" key="3">
    <source>
        <dbReference type="ARBA" id="ARBA00023002"/>
    </source>
</evidence>
<keyword evidence="7" id="KW-1185">Reference proteome</keyword>
<feature type="domain" description="Luciferase-like" evidence="5">
    <location>
        <begin position="1"/>
        <end position="326"/>
    </location>
</feature>